<name>A0A4Q4PZ71_9PLEO</name>
<proteinExistence type="predicted"/>
<protein>
    <submittedName>
        <fullName evidence="2">Uncharacterized protein</fullName>
    </submittedName>
</protein>
<gene>
    <name evidence="2" type="ORF">AA0113_g12091</name>
</gene>
<keyword evidence="3" id="KW-1185">Reference proteome</keyword>
<evidence type="ECO:0000256" key="1">
    <source>
        <dbReference type="SAM" id="MobiDB-lite"/>
    </source>
</evidence>
<dbReference type="EMBL" id="PEJP01000084">
    <property type="protein sequence ID" value="RYO29287.1"/>
    <property type="molecule type" value="Genomic_DNA"/>
</dbReference>
<reference evidence="3" key="1">
    <citation type="journal article" date="2019" name="bioRxiv">
        <title>Genomics, evolutionary history and diagnostics of the Alternaria alternata species group including apple and Asian pear pathotypes.</title>
        <authorList>
            <person name="Armitage A.D."/>
            <person name="Cockerton H.M."/>
            <person name="Sreenivasaprasad S."/>
            <person name="Woodhall J.W."/>
            <person name="Lane C.R."/>
            <person name="Harrison R.J."/>
            <person name="Clarkson J.P."/>
        </authorList>
    </citation>
    <scope>NUCLEOTIDE SEQUENCE [LARGE SCALE GENOMIC DNA]</scope>
    <source>
        <strain evidence="3">RGR 97.0016</strain>
    </source>
</reference>
<dbReference type="AlphaFoldDB" id="A0A4Q4PZ71"/>
<sequence>MAQDAVAASRPNPPGQRPREEKLVLHPDSGGRLQCSHCPKRYGHRCYEPYKIHLEKKHGYTIGHICIETIHMEVLKPEIRIFYNVWCEGGTHYVRVNVLRSIGPNSTIQQVDEDETFTVKSFLHMDFNPTKVYQDTVKRIKEFDRRCCSRPVEATTTADISEHPSLYAGTDFAKSGYIILVNWLRSCFFPAQRKPGHWSFSAWHRGPDLRRASFHSSKEAIIPDTTYRSDIDANTYRPSSNLKGDTKYRMSTANLSAPKYAASEDMLPLAQITQKHANRITGASLPEHITRVVAVGSFYSTCEGVYGCQVIVLTRSDSVRLLQRVDFGTLVQYERIARQLRDIIGDSVYDQLSQLEQKRIDVRDPVYRGLVPEEGLQIKVGEALPLELCPPILQAYVKSVVLV</sequence>
<dbReference type="OrthoDB" id="3670965at2759"/>
<comment type="caution">
    <text evidence="2">The sequence shown here is derived from an EMBL/GenBank/DDBJ whole genome shotgun (WGS) entry which is preliminary data.</text>
</comment>
<accession>A0A4Q4PZ71</accession>
<organism evidence="2 3">
    <name type="scientific">Alternaria arborescens</name>
    <dbReference type="NCBI Taxonomy" id="156630"/>
    <lineage>
        <taxon>Eukaryota</taxon>
        <taxon>Fungi</taxon>
        <taxon>Dikarya</taxon>
        <taxon>Ascomycota</taxon>
        <taxon>Pezizomycotina</taxon>
        <taxon>Dothideomycetes</taxon>
        <taxon>Pleosporomycetidae</taxon>
        <taxon>Pleosporales</taxon>
        <taxon>Pleosporineae</taxon>
        <taxon>Pleosporaceae</taxon>
        <taxon>Alternaria</taxon>
        <taxon>Alternaria sect. Alternaria</taxon>
    </lineage>
</organism>
<feature type="region of interest" description="Disordered" evidence="1">
    <location>
        <begin position="1"/>
        <end position="20"/>
    </location>
</feature>
<dbReference type="Proteomes" id="UP000293823">
    <property type="component" value="Unassembled WGS sequence"/>
</dbReference>
<evidence type="ECO:0000313" key="3">
    <source>
        <dbReference type="Proteomes" id="UP000293823"/>
    </source>
</evidence>
<evidence type="ECO:0000313" key="2">
    <source>
        <dbReference type="EMBL" id="RYO29287.1"/>
    </source>
</evidence>